<evidence type="ECO:0000259" key="5">
    <source>
        <dbReference type="PROSITE" id="PS51464"/>
    </source>
</evidence>
<evidence type="ECO:0000313" key="7">
    <source>
        <dbReference type="Proteomes" id="UP000523821"/>
    </source>
</evidence>
<feature type="domain" description="SIS" evidence="5">
    <location>
        <begin position="141"/>
        <end position="279"/>
    </location>
</feature>
<dbReference type="RefSeq" id="WP_183852910.1">
    <property type="nucleotide sequence ID" value="NZ_JACHOO010000002.1"/>
</dbReference>
<dbReference type="InterPro" id="IPR001347">
    <property type="entry name" value="SIS_dom"/>
</dbReference>
<keyword evidence="7" id="KW-1185">Reference proteome</keyword>
<dbReference type="GO" id="GO:0003700">
    <property type="term" value="F:DNA-binding transcription factor activity"/>
    <property type="evidence" value="ECO:0007669"/>
    <property type="project" value="InterPro"/>
</dbReference>
<dbReference type="InterPro" id="IPR046348">
    <property type="entry name" value="SIS_dom_sf"/>
</dbReference>
<dbReference type="AlphaFoldDB" id="A0A7W9CUE9"/>
<organism evidence="6 7">
    <name type="scientific">Prosthecomicrobium pneumaticum</name>
    <dbReference type="NCBI Taxonomy" id="81895"/>
    <lineage>
        <taxon>Bacteria</taxon>
        <taxon>Pseudomonadati</taxon>
        <taxon>Pseudomonadota</taxon>
        <taxon>Alphaproteobacteria</taxon>
        <taxon>Hyphomicrobiales</taxon>
        <taxon>Kaistiaceae</taxon>
        <taxon>Prosthecomicrobium</taxon>
    </lineage>
</organism>
<keyword evidence="3" id="KW-0804">Transcription</keyword>
<keyword evidence="1" id="KW-0805">Transcription regulation</keyword>
<dbReference type="GO" id="GO:0097367">
    <property type="term" value="F:carbohydrate derivative binding"/>
    <property type="evidence" value="ECO:0007669"/>
    <property type="project" value="InterPro"/>
</dbReference>
<dbReference type="InterPro" id="IPR000281">
    <property type="entry name" value="HTH_RpiR"/>
</dbReference>
<dbReference type="Gene3D" id="1.10.10.10">
    <property type="entry name" value="Winged helix-like DNA-binding domain superfamily/Winged helix DNA-binding domain"/>
    <property type="match status" value="1"/>
</dbReference>
<gene>
    <name evidence="6" type="ORF">GGQ63_000853</name>
</gene>
<dbReference type="Pfam" id="PF01418">
    <property type="entry name" value="HTH_6"/>
    <property type="match status" value="1"/>
</dbReference>
<dbReference type="Proteomes" id="UP000523821">
    <property type="component" value="Unassembled WGS sequence"/>
</dbReference>
<dbReference type="InterPro" id="IPR047640">
    <property type="entry name" value="RpiR-like"/>
</dbReference>
<dbReference type="Pfam" id="PF01380">
    <property type="entry name" value="SIS"/>
    <property type="match status" value="1"/>
</dbReference>
<dbReference type="SUPFAM" id="SSF46689">
    <property type="entry name" value="Homeodomain-like"/>
    <property type="match status" value="1"/>
</dbReference>
<protein>
    <submittedName>
        <fullName evidence="6">DNA-binding MurR/RpiR family transcriptional regulator</fullName>
    </submittedName>
</protein>
<dbReference type="PANTHER" id="PTHR30514:SF20">
    <property type="entry name" value="TRANSCRIPTIONAL REGULATOR"/>
    <property type="match status" value="1"/>
</dbReference>
<dbReference type="PROSITE" id="PS51464">
    <property type="entry name" value="SIS"/>
    <property type="match status" value="1"/>
</dbReference>
<dbReference type="InterPro" id="IPR035472">
    <property type="entry name" value="RpiR-like_SIS"/>
</dbReference>
<accession>A0A7W9CUE9</accession>
<evidence type="ECO:0000256" key="3">
    <source>
        <dbReference type="ARBA" id="ARBA00023163"/>
    </source>
</evidence>
<dbReference type="PANTHER" id="PTHR30514">
    <property type="entry name" value="GLUCOKINASE"/>
    <property type="match status" value="1"/>
</dbReference>
<dbReference type="PROSITE" id="PS51071">
    <property type="entry name" value="HTH_RPIR"/>
    <property type="match status" value="1"/>
</dbReference>
<reference evidence="6 7" key="1">
    <citation type="submission" date="2020-08" db="EMBL/GenBank/DDBJ databases">
        <title>Genomic Encyclopedia of Type Strains, Phase IV (KMG-IV): sequencing the most valuable type-strain genomes for metagenomic binning, comparative biology and taxonomic classification.</title>
        <authorList>
            <person name="Goeker M."/>
        </authorList>
    </citation>
    <scope>NUCLEOTIDE SEQUENCE [LARGE SCALE GENOMIC DNA]</scope>
    <source>
        <strain evidence="6 7">DSM 16268</strain>
    </source>
</reference>
<dbReference type="GO" id="GO:0003677">
    <property type="term" value="F:DNA binding"/>
    <property type="evidence" value="ECO:0007669"/>
    <property type="project" value="UniProtKB-KW"/>
</dbReference>
<dbReference type="InterPro" id="IPR009057">
    <property type="entry name" value="Homeodomain-like_sf"/>
</dbReference>
<name>A0A7W9CUE9_9HYPH</name>
<sequence length="279" mass="30055">MPEPALSPPADFATLRSTLIARHEQLPKRLAQVAAFALANPDDIAFGTAASVAEKATVQPSTLVRFAQAFGYQGFSELQAVFQDRLRDRFSNYNARLSALREHADVANGRSAPIFSGFCDAVERSVDSLRERVRSEDIDRAVALLAGAETIYLIAQRRSYPVTSYMSYAFGKLGVKSVLTGSAQGTDPETLSFATPRDAAIAISFTPYASATLAHAQQAAERGVPLVVVTDSPFSPLAGRAKVWFEVVEADYEGFRSLSATLALAMTLTVAVAEARRTE</sequence>
<dbReference type="GO" id="GO:1901135">
    <property type="term" value="P:carbohydrate derivative metabolic process"/>
    <property type="evidence" value="ECO:0007669"/>
    <property type="project" value="InterPro"/>
</dbReference>
<dbReference type="CDD" id="cd05013">
    <property type="entry name" value="SIS_RpiR"/>
    <property type="match status" value="1"/>
</dbReference>
<evidence type="ECO:0000313" key="6">
    <source>
        <dbReference type="EMBL" id="MBB5751801.1"/>
    </source>
</evidence>
<dbReference type="InterPro" id="IPR036388">
    <property type="entry name" value="WH-like_DNA-bd_sf"/>
</dbReference>
<evidence type="ECO:0000256" key="1">
    <source>
        <dbReference type="ARBA" id="ARBA00023015"/>
    </source>
</evidence>
<keyword evidence="2 6" id="KW-0238">DNA-binding</keyword>
<evidence type="ECO:0000256" key="2">
    <source>
        <dbReference type="ARBA" id="ARBA00023125"/>
    </source>
</evidence>
<dbReference type="EMBL" id="JACHOO010000002">
    <property type="protein sequence ID" value="MBB5751801.1"/>
    <property type="molecule type" value="Genomic_DNA"/>
</dbReference>
<dbReference type="Gene3D" id="3.40.50.10490">
    <property type="entry name" value="Glucose-6-phosphate isomerase like protein, domain 1"/>
    <property type="match status" value="1"/>
</dbReference>
<evidence type="ECO:0000259" key="4">
    <source>
        <dbReference type="PROSITE" id="PS51071"/>
    </source>
</evidence>
<comment type="caution">
    <text evidence="6">The sequence shown here is derived from an EMBL/GenBank/DDBJ whole genome shotgun (WGS) entry which is preliminary data.</text>
</comment>
<dbReference type="SUPFAM" id="SSF53697">
    <property type="entry name" value="SIS domain"/>
    <property type="match status" value="1"/>
</dbReference>
<feature type="domain" description="HTH rpiR-type" evidence="4">
    <location>
        <begin position="13"/>
        <end position="89"/>
    </location>
</feature>
<proteinExistence type="predicted"/>